<dbReference type="RefSeq" id="WP_105021805.1">
    <property type="nucleotide sequence ID" value="NZ_MSCM01000002.1"/>
</dbReference>
<gene>
    <name evidence="1" type="ORF">BTO16_11360</name>
</gene>
<dbReference type="Proteomes" id="UP000239068">
    <property type="component" value="Unassembled WGS sequence"/>
</dbReference>
<dbReference type="OrthoDB" id="9916087at2"/>
<name>A0A2S7WGF0_9FLAO</name>
<accession>A0A2S7WGF0</accession>
<sequence length="159" mass="18899">MRNLNLNRKTTRKPTSQISRLEAIHRLINGRTFQPELVEEKLFKINPSYLSPYCFVYYQYLNVRHHFNYFQSENIIEHLELASGLIDTMDVTAYKNDVKVRCDEYHFTRAYVKFIASKFSTDDYEGPYIKAKSQRIVTNALRFTPNSSKFIWLQQQLVA</sequence>
<keyword evidence="2" id="KW-1185">Reference proteome</keyword>
<dbReference type="AlphaFoldDB" id="A0A2S7WGF0"/>
<organism evidence="1 2">
    <name type="scientific">Polaribacter glomeratus</name>
    <dbReference type="NCBI Taxonomy" id="102"/>
    <lineage>
        <taxon>Bacteria</taxon>
        <taxon>Pseudomonadati</taxon>
        <taxon>Bacteroidota</taxon>
        <taxon>Flavobacteriia</taxon>
        <taxon>Flavobacteriales</taxon>
        <taxon>Flavobacteriaceae</taxon>
    </lineage>
</organism>
<evidence type="ECO:0000313" key="1">
    <source>
        <dbReference type="EMBL" id="PQJ76496.1"/>
    </source>
</evidence>
<protein>
    <submittedName>
        <fullName evidence="1">Uncharacterized protein</fullName>
    </submittedName>
</protein>
<dbReference type="EMBL" id="MSCM01000002">
    <property type="protein sequence ID" value="PQJ76496.1"/>
    <property type="molecule type" value="Genomic_DNA"/>
</dbReference>
<comment type="caution">
    <text evidence="1">The sequence shown here is derived from an EMBL/GenBank/DDBJ whole genome shotgun (WGS) entry which is preliminary data.</text>
</comment>
<evidence type="ECO:0000313" key="2">
    <source>
        <dbReference type="Proteomes" id="UP000239068"/>
    </source>
</evidence>
<proteinExistence type="predicted"/>
<reference evidence="1 2" key="1">
    <citation type="submission" date="2016-12" db="EMBL/GenBank/DDBJ databases">
        <title>Trade-off between light-utilization and light-protection in marine flavobacteria.</title>
        <authorList>
            <person name="Kumagai Y."/>
            <person name="Yoshizawa S."/>
            <person name="Kogure K."/>
            <person name="Iwasaki W."/>
        </authorList>
    </citation>
    <scope>NUCLEOTIDE SEQUENCE [LARGE SCALE GENOMIC DNA]</scope>
    <source>
        <strain evidence="1 2">ATCC 43844</strain>
    </source>
</reference>